<dbReference type="GO" id="GO:0030174">
    <property type="term" value="P:regulation of DNA-templated DNA replication initiation"/>
    <property type="evidence" value="ECO:0007669"/>
    <property type="project" value="TreeGrafter"/>
</dbReference>
<feature type="region of interest" description="Disordered" evidence="1">
    <location>
        <begin position="102"/>
        <end position="127"/>
    </location>
</feature>
<dbReference type="PANTHER" id="PTHR21556">
    <property type="entry name" value="TRESLIN"/>
    <property type="match status" value="1"/>
</dbReference>
<dbReference type="STRING" id="429701.A0A2G9HNF9"/>
<evidence type="ECO:0000313" key="2">
    <source>
        <dbReference type="EMBL" id="PIN19059.1"/>
    </source>
</evidence>
<feature type="compositionally biased region" description="Basic and acidic residues" evidence="1">
    <location>
        <begin position="548"/>
        <end position="557"/>
    </location>
</feature>
<comment type="caution">
    <text evidence="2">The sequence shown here is derived from an EMBL/GenBank/DDBJ whole genome shotgun (WGS) entry which is preliminary data.</text>
</comment>
<protein>
    <submittedName>
        <fullName evidence="2">Uncharacterized protein</fullName>
    </submittedName>
</protein>
<organism evidence="2 3">
    <name type="scientific">Handroanthus impetiginosus</name>
    <dbReference type="NCBI Taxonomy" id="429701"/>
    <lineage>
        <taxon>Eukaryota</taxon>
        <taxon>Viridiplantae</taxon>
        <taxon>Streptophyta</taxon>
        <taxon>Embryophyta</taxon>
        <taxon>Tracheophyta</taxon>
        <taxon>Spermatophyta</taxon>
        <taxon>Magnoliopsida</taxon>
        <taxon>eudicotyledons</taxon>
        <taxon>Gunneridae</taxon>
        <taxon>Pentapetalae</taxon>
        <taxon>asterids</taxon>
        <taxon>lamiids</taxon>
        <taxon>Lamiales</taxon>
        <taxon>Bignoniaceae</taxon>
        <taxon>Crescentiina</taxon>
        <taxon>Tabebuia alliance</taxon>
        <taxon>Handroanthus</taxon>
    </lineage>
</organism>
<dbReference type="GO" id="GO:0010212">
    <property type="term" value="P:response to ionizing radiation"/>
    <property type="evidence" value="ECO:0007669"/>
    <property type="project" value="InterPro"/>
</dbReference>
<dbReference type="GO" id="GO:0005634">
    <property type="term" value="C:nucleus"/>
    <property type="evidence" value="ECO:0007669"/>
    <property type="project" value="InterPro"/>
</dbReference>
<feature type="compositionally biased region" description="Polar residues" evidence="1">
    <location>
        <begin position="1"/>
        <end position="19"/>
    </location>
</feature>
<feature type="region of interest" description="Disordered" evidence="1">
    <location>
        <begin position="623"/>
        <end position="678"/>
    </location>
</feature>
<proteinExistence type="predicted"/>
<dbReference type="PANTHER" id="PTHR21556:SF2">
    <property type="entry name" value="TRESLIN"/>
    <property type="match status" value="1"/>
</dbReference>
<evidence type="ECO:0000313" key="3">
    <source>
        <dbReference type="Proteomes" id="UP000231279"/>
    </source>
</evidence>
<dbReference type="GO" id="GO:0006260">
    <property type="term" value="P:DNA replication"/>
    <property type="evidence" value="ECO:0007669"/>
    <property type="project" value="InterPro"/>
</dbReference>
<dbReference type="GO" id="GO:0003682">
    <property type="term" value="F:chromatin binding"/>
    <property type="evidence" value="ECO:0007669"/>
    <property type="project" value="TreeGrafter"/>
</dbReference>
<reference evidence="3" key="1">
    <citation type="journal article" date="2018" name="Gigascience">
        <title>Genome assembly of the Pink Ipe (Handroanthus impetiginosus, Bignoniaceae), a highly valued, ecologically keystone Neotropical timber forest tree.</title>
        <authorList>
            <person name="Silva-Junior O.B."/>
            <person name="Grattapaglia D."/>
            <person name="Novaes E."/>
            <person name="Collevatti R.G."/>
        </authorList>
    </citation>
    <scope>NUCLEOTIDE SEQUENCE [LARGE SCALE GENOMIC DNA]</scope>
    <source>
        <strain evidence="3">cv. UFG-1</strain>
    </source>
</reference>
<dbReference type="InterPro" id="IPR026153">
    <property type="entry name" value="Treslin"/>
</dbReference>
<dbReference type="GO" id="GO:0007095">
    <property type="term" value="P:mitotic G2 DNA damage checkpoint signaling"/>
    <property type="evidence" value="ECO:0007669"/>
    <property type="project" value="TreeGrafter"/>
</dbReference>
<evidence type="ECO:0000256" key="1">
    <source>
        <dbReference type="SAM" id="MobiDB-lite"/>
    </source>
</evidence>
<keyword evidence="3" id="KW-1185">Reference proteome</keyword>
<dbReference type="OrthoDB" id="1913152at2759"/>
<dbReference type="Proteomes" id="UP000231279">
    <property type="component" value="Unassembled WGS sequence"/>
</dbReference>
<gene>
    <name evidence="2" type="ORF">CDL12_08269</name>
</gene>
<accession>A0A2G9HNF9</accession>
<feature type="compositionally biased region" description="Basic and acidic residues" evidence="1">
    <location>
        <begin position="657"/>
        <end position="669"/>
    </location>
</feature>
<feature type="region of interest" description="Disordered" evidence="1">
    <location>
        <begin position="1"/>
        <end position="25"/>
    </location>
</feature>
<dbReference type="EMBL" id="NKXS01001347">
    <property type="protein sequence ID" value="PIN19059.1"/>
    <property type="molecule type" value="Genomic_DNA"/>
</dbReference>
<sequence length="678" mass="77800">MNDSNSCCGSQTNASTSGNCERYGDGKRKKRLRHLYMEMTWSSFCKAAFEGSNFDLFDLYIARYLEKSKKLKFLKCWMRQIIKVDQCLLTTLLGSQSTEEISVCNDSSSKPSPAKEAAKPVSKPETSETFFNNLSDRIQHGLESGMDLQNLAERVVKSSIHWLRHKCEKVNNSEGQESIRNSDDSCNEAIEEKLIELLLRAPKEMKKIHQDASSELVVRENEMQILLRLEILRSDISAMMGESRKQKMLKQICALLEIIQYLVAGGIHGHVSLYDYVERTIRAREVHAEEKSDRSSKSGNGLLSDEIDSRLKDLYEKYKDNPHCCRLIAGELDPSPAKEAAKPVSKPETSGTFFNNLSDRIQHGLESGMDLQNLAERVVKSSIHWLRHKFENVNNSEGQESMRNSDDSCNEAVGEKLIELLLRAPKEMKKIHQDSSSEVIVREYEMQILLRLEILRSDISAMMGESRKQKMLKQICSLLEIIQYLVAGGIHGHVSLYDYVERTIRARYSDELEDIVKEIYTRMDLLPFGDDDEAPNLLFNSEDSNQSWRDKHDRKENNSVSTEGESSQPLANTFEEIEKDEHTRNLNEAHERRERARRFAPFLGKTRDLQRVWAPKNPKSVKCKFDSLPKKSKRKDKQTPSNSVVYETPMTGNKRACFRENNKEDKENSVSKALFQDN</sequence>
<name>A0A2G9HNF9_9LAMI</name>
<feature type="compositionally biased region" description="Polar residues" evidence="1">
    <location>
        <begin position="558"/>
        <end position="571"/>
    </location>
</feature>
<dbReference type="GO" id="GO:0033314">
    <property type="term" value="P:mitotic DNA replication checkpoint signaling"/>
    <property type="evidence" value="ECO:0007669"/>
    <property type="project" value="InterPro"/>
</dbReference>
<feature type="compositionally biased region" description="Low complexity" evidence="1">
    <location>
        <begin position="107"/>
        <end position="124"/>
    </location>
</feature>
<feature type="region of interest" description="Disordered" evidence="1">
    <location>
        <begin position="539"/>
        <end position="572"/>
    </location>
</feature>
<dbReference type="AlphaFoldDB" id="A0A2G9HNF9"/>